<organism evidence="1 2">
    <name type="scientific">Arachis hypogaea</name>
    <name type="common">Peanut</name>
    <dbReference type="NCBI Taxonomy" id="3818"/>
    <lineage>
        <taxon>Eukaryota</taxon>
        <taxon>Viridiplantae</taxon>
        <taxon>Streptophyta</taxon>
        <taxon>Embryophyta</taxon>
        <taxon>Tracheophyta</taxon>
        <taxon>Spermatophyta</taxon>
        <taxon>Magnoliopsida</taxon>
        <taxon>eudicotyledons</taxon>
        <taxon>Gunneridae</taxon>
        <taxon>Pentapetalae</taxon>
        <taxon>rosids</taxon>
        <taxon>fabids</taxon>
        <taxon>Fabales</taxon>
        <taxon>Fabaceae</taxon>
        <taxon>Papilionoideae</taxon>
        <taxon>50 kb inversion clade</taxon>
        <taxon>dalbergioids sensu lato</taxon>
        <taxon>Dalbergieae</taxon>
        <taxon>Pterocarpus clade</taxon>
        <taxon>Arachis</taxon>
    </lineage>
</organism>
<evidence type="ECO:0000313" key="2">
    <source>
        <dbReference type="Proteomes" id="UP000289738"/>
    </source>
</evidence>
<reference evidence="1 2" key="1">
    <citation type="submission" date="2019-01" db="EMBL/GenBank/DDBJ databases">
        <title>Sequencing of cultivated peanut Arachis hypogaea provides insights into genome evolution and oil improvement.</title>
        <authorList>
            <person name="Chen X."/>
        </authorList>
    </citation>
    <scope>NUCLEOTIDE SEQUENCE [LARGE SCALE GENOMIC DNA]</scope>
    <source>
        <strain evidence="2">cv. Fuhuasheng</strain>
        <tissue evidence="1">Leaves</tissue>
    </source>
</reference>
<name>A0A445ESE7_ARAHY</name>
<dbReference type="Proteomes" id="UP000289738">
    <property type="component" value="Chromosome A01"/>
</dbReference>
<comment type="caution">
    <text evidence="1">The sequence shown here is derived from an EMBL/GenBank/DDBJ whole genome shotgun (WGS) entry which is preliminary data.</text>
</comment>
<dbReference type="AlphaFoldDB" id="A0A445ESE7"/>
<sequence length="115" mass="13233">MDIPNFNKTVRELITRLQKIDSDNYPEIILSGETWGTRQIVKVLNSEGKQFCNPIMRTSKDDVLNLLQDFLFQDLGNGVSEEVVIPKLSERCSRKHDIPIVRIVNHVACMRSLYS</sequence>
<protein>
    <submittedName>
        <fullName evidence="1">Uncharacterized protein</fullName>
    </submittedName>
</protein>
<proteinExistence type="predicted"/>
<evidence type="ECO:0000313" key="1">
    <source>
        <dbReference type="EMBL" id="RYR78243.1"/>
    </source>
</evidence>
<dbReference type="EMBL" id="SDMP01000001">
    <property type="protein sequence ID" value="RYR78243.1"/>
    <property type="molecule type" value="Genomic_DNA"/>
</dbReference>
<accession>A0A445ESE7</accession>
<gene>
    <name evidence="1" type="ORF">Ahy_A01g002979</name>
</gene>
<keyword evidence="2" id="KW-1185">Reference proteome</keyword>